<evidence type="ECO:0000313" key="3">
    <source>
        <dbReference type="Proteomes" id="UP000599391"/>
    </source>
</evidence>
<keyword evidence="1" id="KW-0812">Transmembrane</keyword>
<dbReference type="AlphaFoldDB" id="A0A8J7L600"/>
<evidence type="ECO:0000313" key="2">
    <source>
        <dbReference type="EMBL" id="MBH8555197.1"/>
    </source>
</evidence>
<dbReference type="EMBL" id="JAECZB010000092">
    <property type="protein sequence ID" value="MBH8555197.1"/>
    <property type="molecule type" value="Genomic_DNA"/>
</dbReference>
<gene>
    <name evidence="2" type="ORF">I8751_23170</name>
</gene>
<keyword evidence="3" id="KW-1185">Reference proteome</keyword>
<feature type="transmembrane region" description="Helical" evidence="1">
    <location>
        <begin position="20"/>
        <end position="48"/>
    </location>
</feature>
<evidence type="ECO:0000256" key="1">
    <source>
        <dbReference type="SAM" id="Phobius"/>
    </source>
</evidence>
<comment type="caution">
    <text evidence="2">The sequence shown here is derived from an EMBL/GenBank/DDBJ whole genome shotgun (WGS) entry which is preliminary data.</text>
</comment>
<keyword evidence="1" id="KW-0472">Membrane</keyword>
<name>A0A8J7L600_9CYAN</name>
<protein>
    <submittedName>
        <fullName evidence="2">Uncharacterized protein</fullName>
    </submittedName>
</protein>
<organism evidence="2 3">
    <name type="scientific">Atlanticothrix silvestris CENA357</name>
    <dbReference type="NCBI Taxonomy" id="1725252"/>
    <lineage>
        <taxon>Bacteria</taxon>
        <taxon>Bacillati</taxon>
        <taxon>Cyanobacteriota</taxon>
        <taxon>Cyanophyceae</taxon>
        <taxon>Nostocales</taxon>
        <taxon>Nodulariaceae</taxon>
        <taxon>Atlanticothrix</taxon>
        <taxon>Atlanticothrix silvestris</taxon>
    </lineage>
</organism>
<accession>A0A8J7L600</accession>
<dbReference type="Proteomes" id="UP000599391">
    <property type="component" value="Unassembled WGS sequence"/>
</dbReference>
<sequence length="79" mass="9128">MKTNLKNRQNRLLKWVAKGLKYFLLALLGCAIAFVVSHVFNAVLIIKILQSPELWTLFLRIAVFLFCLFVIAMMIESWG</sequence>
<proteinExistence type="predicted"/>
<keyword evidence="1" id="KW-1133">Transmembrane helix</keyword>
<feature type="transmembrane region" description="Helical" evidence="1">
    <location>
        <begin position="54"/>
        <end position="75"/>
    </location>
</feature>
<reference evidence="2 3" key="1">
    <citation type="journal article" date="2021" name="Int. J. Syst. Evol. Microbiol.">
        <title>Amazonocrinis nigriterrae gen. nov., sp. nov., Atlanticothrix silvestris gen. nov., sp. nov. and Dendronalium phyllosphericum gen. nov., sp. nov., nostocacean cyanobacteria from Brazilian environments.</title>
        <authorList>
            <person name="Alvarenga D.O."/>
            <person name="Andreote A.P.D."/>
            <person name="Branco L.H.Z."/>
            <person name="Delbaje E."/>
            <person name="Cruz R.B."/>
            <person name="Varani A.M."/>
            <person name="Fiore M.F."/>
        </authorList>
    </citation>
    <scope>NUCLEOTIDE SEQUENCE [LARGE SCALE GENOMIC DNA]</scope>
    <source>
        <strain evidence="2 3">CENA357</strain>
    </source>
</reference>